<evidence type="ECO:0000313" key="10">
    <source>
        <dbReference type="Proteomes" id="UP000561326"/>
    </source>
</evidence>
<dbReference type="Pfam" id="PF21982">
    <property type="entry name" value="RecX_HTH1"/>
    <property type="match status" value="1"/>
</dbReference>
<dbReference type="InterPro" id="IPR036388">
    <property type="entry name" value="WH-like_DNA-bd_sf"/>
</dbReference>
<dbReference type="Proteomes" id="UP000561326">
    <property type="component" value="Unassembled WGS sequence"/>
</dbReference>
<dbReference type="EMBL" id="JABAGO010000001">
    <property type="protein sequence ID" value="NME96953.1"/>
    <property type="molecule type" value="Genomic_DNA"/>
</dbReference>
<evidence type="ECO:0000259" key="8">
    <source>
        <dbReference type="Pfam" id="PF21982"/>
    </source>
</evidence>
<keyword evidence="4 5" id="KW-0963">Cytoplasm</keyword>
<dbReference type="GO" id="GO:0005737">
    <property type="term" value="C:cytoplasm"/>
    <property type="evidence" value="ECO:0007669"/>
    <property type="project" value="UniProtKB-SubCell"/>
</dbReference>
<dbReference type="GO" id="GO:0006282">
    <property type="term" value="P:regulation of DNA repair"/>
    <property type="evidence" value="ECO:0007669"/>
    <property type="project" value="UniProtKB-UniRule"/>
</dbReference>
<dbReference type="PANTHER" id="PTHR33602">
    <property type="entry name" value="REGULATORY PROTEIN RECX FAMILY PROTEIN"/>
    <property type="match status" value="1"/>
</dbReference>
<evidence type="ECO:0000256" key="4">
    <source>
        <dbReference type="ARBA" id="ARBA00022490"/>
    </source>
</evidence>
<dbReference type="Pfam" id="PF02631">
    <property type="entry name" value="RecX_HTH2"/>
    <property type="match status" value="1"/>
</dbReference>
<dbReference type="Pfam" id="PF21981">
    <property type="entry name" value="RecX_HTH3"/>
    <property type="match status" value="1"/>
</dbReference>
<dbReference type="InterPro" id="IPR053925">
    <property type="entry name" value="RecX_HTH_3rd"/>
</dbReference>
<feature type="domain" description="RecX first three-helical" evidence="8">
    <location>
        <begin position="69"/>
        <end position="105"/>
    </location>
</feature>
<reference evidence="9 10" key="1">
    <citation type="submission" date="2020-04" db="EMBL/GenBank/DDBJ databases">
        <authorList>
            <person name="Hitch T.C.A."/>
            <person name="Wylensek D."/>
            <person name="Clavel T."/>
        </authorList>
    </citation>
    <scope>NUCLEOTIDE SEQUENCE [LARGE SCALE GENOMIC DNA]</scope>
    <source>
        <strain evidence="9 10">WB01_D5_05</strain>
    </source>
</reference>
<dbReference type="HAMAP" id="MF_01114">
    <property type="entry name" value="RecX"/>
    <property type="match status" value="1"/>
</dbReference>
<feature type="domain" description="RecX third three-helical" evidence="7">
    <location>
        <begin position="163"/>
        <end position="208"/>
    </location>
</feature>
<evidence type="ECO:0000256" key="1">
    <source>
        <dbReference type="ARBA" id="ARBA00004496"/>
    </source>
</evidence>
<evidence type="ECO:0000256" key="2">
    <source>
        <dbReference type="ARBA" id="ARBA00009695"/>
    </source>
</evidence>
<gene>
    <name evidence="5" type="primary">recX</name>
    <name evidence="9" type="ORF">HF838_01655</name>
</gene>
<protein>
    <recommendedName>
        <fullName evidence="3 5">Regulatory protein RecX</fullName>
    </recommendedName>
</protein>
<dbReference type="PANTHER" id="PTHR33602:SF1">
    <property type="entry name" value="REGULATORY PROTEIN RECX FAMILY PROTEIN"/>
    <property type="match status" value="1"/>
</dbReference>
<evidence type="ECO:0000313" key="9">
    <source>
        <dbReference type="EMBL" id="NME96953.1"/>
    </source>
</evidence>
<dbReference type="Gene3D" id="1.10.10.10">
    <property type="entry name" value="Winged helix-like DNA-binding domain superfamily/Winged helix DNA-binding domain"/>
    <property type="match status" value="3"/>
</dbReference>
<dbReference type="InterPro" id="IPR003783">
    <property type="entry name" value="Regulatory_RecX"/>
</dbReference>
<comment type="similarity">
    <text evidence="2 5">Belongs to the RecX family.</text>
</comment>
<organism evidence="9 10">
    <name type="scientific">Aneurinibacillus aneurinilyticus</name>
    <name type="common">Bacillus aneurinolyticus</name>
    <dbReference type="NCBI Taxonomy" id="1391"/>
    <lineage>
        <taxon>Bacteria</taxon>
        <taxon>Bacillati</taxon>
        <taxon>Bacillota</taxon>
        <taxon>Bacilli</taxon>
        <taxon>Bacillales</taxon>
        <taxon>Paenibacillaceae</taxon>
        <taxon>Aneurinibacillus group</taxon>
        <taxon>Aneurinibacillus</taxon>
    </lineage>
</organism>
<comment type="caution">
    <text evidence="9">The sequence shown here is derived from an EMBL/GenBank/DDBJ whole genome shotgun (WGS) entry which is preliminary data.</text>
</comment>
<proteinExistence type="inferred from homology"/>
<evidence type="ECO:0000256" key="3">
    <source>
        <dbReference type="ARBA" id="ARBA00018111"/>
    </source>
</evidence>
<dbReference type="InterPro" id="IPR053926">
    <property type="entry name" value="RecX_HTH_1st"/>
</dbReference>
<evidence type="ECO:0000259" key="6">
    <source>
        <dbReference type="Pfam" id="PF02631"/>
    </source>
</evidence>
<name>A0A848CM61_ANEAE</name>
<feature type="domain" description="RecX second three-helical" evidence="6">
    <location>
        <begin position="115"/>
        <end position="156"/>
    </location>
</feature>
<sequence length="221" mass="25814">MGEENRNPSMITRLERQKKNKHRINVYLNGEYAFAIHEDVLIKYRLSKGCELDEADMKELLEAEEKNRAVQYGLNYISHRPRTAEEVRKYLLAKGFPILAAEEAVTGFIERKYIDDKEYARLWVEERLRLKPRGRHLLRQELQARGIYPDDIEAALAGIEQGDEEAACLVLARKKYAHQHFDSFQGMRNKVGPFLQRKGFSHDIIKKTLEKLKNDKLDEGV</sequence>
<evidence type="ECO:0000256" key="5">
    <source>
        <dbReference type="HAMAP-Rule" id="MF_01114"/>
    </source>
</evidence>
<dbReference type="RefSeq" id="WP_168974349.1">
    <property type="nucleotide sequence ID" value="NZ_JABAGO010000001.1"/>
</dbReference>
<evidence type="ECO:0000259" key="7">
    <source>
        <dbReference type="Pfam" id="PF21981"/>
    </source>
</evidence>
<dbReference type="AlphaFoldDB" id="A0A848CM61"/>
<comment type="function">
    <text evidence="5">Modulates RecA activity.</text>
</comment>
<accession>A0A848CM61</accession>
<dbReference type="InterPro" id="IPR053924">
    <property type="entry name" value="RecX_HTH_2nd"/>
</dbReference>
<comment type="subcellular location">
    <subcellularLocation>
        <location evidence="1 5">Cytoplasm</location>
    </subcellularLocation>
</comment>